<name>A0A6A5VLZ9_9PLEO</name>
<reference evidence="2" key="1">
    <citation type="journal article" date="2020" name="Stud. Mycol.">
        <title>101 Dothideomycetes genomes: a test case for predicting lifestyles and emergence of pathogens.</title>
        <authorList>
            <person name="Haridas S."/>
            <person name="Albert R."/>
            <person name="Binder M."/>
            <person name="Bloem J."/>
            <person name="Labutti K."/>
            <person name="Salamov A."/>
            <person name="Andreopoulos B."/>
            <person name="Baker S."/>
            <person name="Barry K."/>
            <person name="Bills G."/>
            <person name="Bluhm B."/>
            <person name="Cannon C."/>
            <person name="Castanera R."/>
            <person name="Culley D."/>
            <person name="Daum C."/>
            <person name="Ezra D."/>
            <person name="Gonzalez J."/>
            <person name="Henrissat B."/>
            <person name="Kuo A."/>
            <person name="Liang C."/>
            <person name="Lipzen A."/>
            <person name="Lutzoni F."/>
            <person name="Magnuson J."/>
            <person name="Mondo S."/>
            <person name="Nolan M."/>
            <person name="Ohm R."/>
            <person name="Pangilinan J."/>
            <person name="Park H.-J."/>
            <person name="Ramirez L."/>
            <person name="Alfaro M."/>
            <person name="Sun H."/>
            <person name="Tritt A."/>
            <person name="Yoshinaga Y."/>
            <person name="Zwiers L.-H."/>
            <person name="Turgeon B."/>
            <person name="Goodwin S."/>
            <person name="Spatafora J."/>
            <person name="Crous P."/>
            <person name="Grigoriev I."/>
        </authorList>
    </citation>
    <scope>NUCLEOTIDE SEQUENCE</scope>
    <source>
        <strain evidence="2">CBS 107.79</strain>
    </source>
</reference>
<gene>
    <name evidence="2" type="ORF">BU23DRAFT_579833</name>
</gene>
<keyword evidence="3" id="KW-1185">Reference proteome</keyword>
<protein>
    <submittedName>
        <fullName evidence="2">Uncharacterized protein</fullName>
    </submittedName>
</protein>
<feature type="region of interest" description="Disordered" evidence="1">
    <location>
        <begin position="379"/>
        <end position="419"/>
    </location>
</feature>
<evidence type="ECO:0000313" key="3">
    <source>
        <dbReference type="Proteomes" id="UP000800036"/>
    </source>
</evidence>
<dbReference type="Proteomes" id="UP000800036">
    <property type="component" value="Unassembled WGS sequence"/>
</dbReference>
<evidence type="ECO:0000256" key="1">
    <source>
        <dbReference type="SAM" id="MobiDB-lite"/>
    </source>
</evidence>
<evidence type="ECO:0000313" key="2">
    <source>
        <dbReference type="EMBL" id="KAF1974407.1"/>
    </source>
</evidence>
<dbReference type="OrthoDB" id="4851849at2759"/>
<feature type="compositionally biased region" description="Low complexity" evidence="1">
    <location>
        <begin position="393"/>
        <end position="402"/>
    </location>
</feature>
<proteinExistence type="predicted"/>
<accession>A0A6A5VLZ9</accession>
<dbReference type="EMBL" id="ML976675">
    <property type="protein sequence ID" value="KAF1974407.1"/>
    <property type="molecule type" value="Genomic_DNA"/>
</dbReference>
<feature type="compositionally biased region" description="Basic and acidic residues" evidence="1">
    <location>
        <begin position="406"/>
        <end position="419"/>
    </location>
</feature>
<dbReference type="AlphaFoldDB" id="A0A6A5VLZ9"/>
<sequence length="522" mass="58290">MSAMRITGNVGDRFIQAAVLLHMLDPVRGEPTTHGLDQDPHEIETPRERMLKRKFLDSFALLCATKKDGDSVSAACMEEGLPQGPIIRIASNAGVRESTIYQLQQILDFLNGVRDAGIEASAVEKDILRRIIALDIAKIRFYLKEIRASKDFLEPPISGLENRIRESLQSIPYFDSFAIHRFLEWLRQVFSIRDLPSELEPKDLLPCIRCAQEAKKHYLEFLKAAFSAQAKQLPRWVCTVFKLGRYGIACRALIQLASEFPALFNPMTVQSVAAPASTTSTLHRPELPLTCVLRRVAGSSAEAHHSRLARIWNTADPEAHFRRACSLNLRVHAEMQLLSFYNHNYQSRPSFRFIGALTIELSKIMEGSAKQDLETRLGGLKRPVPADSTAGVSLSGLSNSNLARKTGQDHSVETSKDTPRAIVPTEESVDSKQVFSPIEVISLSSIEESCFDRGEAPPITAIVFHFTRADSTTRQDIVSMGDILDPHTNYPSWKKLVRILEANDGASLGFKEDLVINVKWQS</sequence>
<organism evidence="2 3">
    <name type="scientific">Bimuria novae-zelandiae CBS 107.79</name>
    <dbReference type="NCBI Taxonomy" id="1447943"/>
    <lineage>
        <taxon>Eukaryota</taxon>
        <taxon>Fungi</taxon>
        <taxon>Dikarya</taxon>
        <taxon>Ascomycota</taxon>
        <taxon>Pezizomycotina</taxon>
        <taxon>Dothideomycetes</taxon>
        <taxon>Pleosporomycetidae</taxon>
        <taxon>Pleosporales</taxon>
        <taxon>Massarineae</taxon>
        <taxon>Didymosphaeriaceae</taxon>
        <taxon>Bimuria</taxon>
    </lineage>
</organism>